<dbReference type="CDD" id="cd11537">
    <property type="entry name" value="NTP-PPase_RS21-C6_like"/>
    <property type="match status" value="1"/>
</dbReference>
<evidence type="ECO:0000256" key="9">
    <source>
        <dbReference type="ARBA" id="ARBA00050236"/>
    </source>
</evidence>
<organism evidence="15 16">
    <name type="scientific">Crassostrea virginica</name>
    <name type="common">Eastern oyster</name>
    <dbReference type="NCBI Taxonomy" id="6565"/>
    <lineage>
        <taxon>Eukaryota</taxon>
        <taxon>Metazoa</taxon>
        <taxon>Spiralia</taxon>
        <taxon>Lophotrochozoa</taxon>
        <taxon>Mollusca</taxon>
        <taxon>Bivalvia</taxon>
        <taxon>Autobranchia</taxon>
        <taxon>Pteriomorphia</taxon>
        <taxon>Ostreida</taxon>
        <taxon>Ostreoidea</taxon>
        <taxon>Ostreidae</taxon>
        <taxon>Crassostrea</taxon>
    </lineage>
</organism>
<dbReference type="GO" id="GO:0005829">
    <property type="term" value="C:cytosol"/>
    <property type="evidence" value="ECO:0007669"/>
    <property type="project" value="UniProtKB-SubCell"/>
</dbReference>
<accession>A0A8B8EN20</accession>
<keyword evidence="8 13" id="KW-0460">Magnesium</keyword>
<feature type="region of interest" description="Disordered" evidence="14">
    <location>
        <begin position="1"/>
        <end position="21"/>
    </location>
</feature>
<evidence type="ECO:0000256" key="10">
    <source>
        <dbReference type="ARBA" id="ARBA00058235"/>
    </source>
</evidence>
<comment type="function">
    <text evidence="10 13">Hydrolyzes deoxynucleoside triphosphates (dNTPs) to the corresponding nucleoside monophosphates. Has a strong preference for dCTP and its analogs including 5-iodo-dCTP and 5-methyl-dCTP for which it may even have a higher efficiency. May protect DNA or RNA against the incorporation of these genotoxic nucleotide analogs through their catabolism.</text>
</comment>
<dbReference type="InterPro" id="IPR052555">
    <property type="entry name" value="dCTP_Pyrophosphatase"/>
</dbReference>
<comment type="cofactor">
    <cofactor evidence="1 13">
        <name>Mg(2+)</name>
        <dbReference type="ChEBI" id="CHEBI:18420"/>
    </cofactor>
</comment>
<dbReference type="InterPro" id="IPR025984">
    <property type="entry name" value="DCTPP"/>
</dbReference>
<sequence length="165" mass="19157">MDEREAGKRKMREHALEDAESVNPEHLNEFTFSEDPSLEKIREMQAVFCKERNWDQFHSPRNVLLALVGEVGELAEIFQWKGEVDVGLPDFSEKEKDHVAQEMSDILIYLVRLADRCRIDLPAAVLQKFQQNREKYPVHKAYGKNKKYTEYVSEDDGKGKANGDK</sequence>
<dbReference type="GO" id="GO:0000287">
    <property type="term" value="F:magnesium ion binding"/>
    <property type="evidence" value="ECO:0007669"/>
    <property type="project" value="UniProtKB-UniRule"/>
</dbReference>
<evidence type="ECO:0000313" key="15">
    <source>
        <dbReference type="Proteomes" id="UP000694844"/>
    </source>
</evidence>
<dbReference type="KEGG" id="cvn:111135489"/>
<dbReference type="GO" id="GO:0042802">
    <property type="term" value="F:identical protein binding"/>
    <property type="evidence" value="ECO:0007669"/>
    <property type="project" value="UniProtKB-ARBA"/>
</dbReference>
<dbReference type="AlphaFoldDB" id="A0A8B8EN20"/>
<dbReference type="GO" id="GO:0047840">
    <property type="term" value="F:dCTP diphosphatase activity"/>
    <property type="evidence" value="ECO:0007669"/>
    <property type="project" value="UniProtKB-UniRule"/>
</dbReference>
<keyword evidence="5" id="KW-0597">Phosphoprotein</keyword>
<evidence type="ECO:0000256" key="13">
    <source>
        <dbReference type="PIRNR" id="PIRNR029826"/>
    </source>
</evidence>
<evidence type="ECO:0000256" key="4">
    <source>
        <dbReference type="ARBA" id="ARBA00022490"/>
    </source>
</evidence>
<evidence type="ECO:0000256" key="12">
    <source>
        <dbReference type="ARBA" id="ARBA00070266"/>
    </source>
</evidence>
<dbReference type="EC" id="3.6.1.12" evidence="11 13"/>
<keyword evidence="4 13" id="KW-0963">Cytoplasm</keyword>
<proteinExistence type="predicted"/>
<keyword evidence="7 13" id="KW-0378">Hydrolase</keyword>
<dbReference type="RefSeq" id="XP_022341315.1">
    <property type="nucleotide sequence ID" value="XM_022485607.1"/>
</dbReference>
<dbReference type="OrthoDB" id="411123at2759"/>
<evidence type="ECO:0000256" key="2">
    <source>
        <dbReference type="ARBA" id="ARBA00004514"/>
    </source>
</evidence>
<evidence type="ECO:0000256" key="1">
    <source>
        <dbReference type="ARBA" id="ARBA00001946"/>
    </source>
</evidence>
<dbReference type="FunFam" id="1.10.287.1080:FF:000004">
    <property type="entry name" value="dCTP pyrophosphatase 1"/>
    <property type="match status" value="1"/>
</dbReference>
<evidence type="ECO:0000256" key="14">
    <source>
        <dbReference type="SAM" id="MobiDB-lite"/>
    </source>
</evidence>
<dbReference type="SUPFAM" id="SSF101386">
    <property type="entry name" value="all-alpha NTP pyrophosphatases"/>
    <property type="match status" value="1"/>
</dbReference>
<evidence type="ECO:0000256" key="7">
    <source>
        <dbReference type="ARBA" id="ARBA00022801"/>
    </source>
</evidence>
<protein>
    <recommendedName>
        <fullName evidence="12 13">dCTP pyrophosphatase 1</fullName>
        <ecNumber evidence="11 13">3.6.1.12</ecNumber>
    </recommendedName>
</protein>
<dbReference type="GO" id="GO:0006253">
    <property type="term" value="P:dCTP catabolic process"/>
    <property type="evidence" value="ECO:0007669"/>
    <property type="project" value="UniProtKB-UniRule"/>
</dbReference>
<dbReference type="Gene3D" id="1.10.287.1080">
    <property type="entry name" value="MazG-like"/>
    <property type="match status" value="1"/>
</dbReference>
<evidence type="ECO:0000256" key="11">
    <source>
        <dbReference type="ARBA" id="ARBA00066457"/>
    </source>
</evidence>
<dbReference type="Proteomes" id="UP000694844">
    <property type="component" value="Chromosome 5"/>
</dbReference>
<dbReference type="PANTHER" id="PTHR46523">
    <property type="entry name" value="DCTP PYROPHOSPHATASE 1"/>
    <property type="match status" value="1"/>
</dbReference>
<dbReference type="Pfam" id="PF12643">
    <property type="entry name" value="MazG-like"/>
    <property type="match status" value="1"/>
</dbReference>
<keyword evidence="15" id="KW-1185">Reference proteome</keyword>
<keyword evidence="6 13" id="KW-0479">Metal-binding</keyword>
<name>A0A8B8EN20_CRAVI</name>
<dbReference type="PANTHER" id="PTHR46523:SF1">
    <property type="entry name" value="DCTP PYROPHOSPHATASE 1"/>
    <property type="match status" value="1"/>
</dbReference>
<dbReference type="GO" id="GO:0042262">
    <property type="term" value="P:DNA protection"/>
    <property type="evidence" value="ECO:0007669"/>
    <property type="project" value="UniProtKB-UniRule"/>
</dbReference>
<dbReference type="GeneID" id="111135489"/>
<evidence type="ECO:0000256" key="3">
    <source>
        <dbReference type="ARBA" id="ARBA00011881"/>
    </source>
</evidence>
<gene>
    <name evidence="16" type="primary">LOC111135489</name>
</gene>
<reference evidence="16" key="1">
    <citation type="submission" date="2025-08" db="UniProtKB">
        <authorList>
            <consortium name="RefSeq"/>
        </authorList>
    </citation>
    <scope>IDENTIFICATION</scope>
    <source>
        <tissue evidence="16">Whole sample</tissue>
    </source>
</reference>
<comment type="catalytic activity">
    <reaction evidence="9 13">
        <text>dCTP + H2O = dCMP + diphosphate + H(+)</text>
        <dbReference type="Rhea" id="RHEA:22636"/>
        <dbReference type="ChEBI" id="CHEBI:15377"/>
        <dbReference type="ChEBI" id="CHEBI:15378"/>
        <dbReference type="ChEBI" id="CHEBI:33019"/>
        <dbReference type="ChEBI" id="CHEBI:57566"/>
        <dbReference type="ChEBI" id="CHEBI:61481"/>
        <dbReference type="EC" id="3.6.1.12"/>
    </reaction>
</comment>
<comment type="subunit">
    <text evidence="3 13">Homotetramer.</text>
</comment>
<evidence type="ECO:0000256" key="5">
    <source>
        <dbReference type="ARBA" id="ARBA00022553"/>
    </source>
</evidence>
<evidence type="ECO:0000313" key="16">
    <source>
        <dbReference type="RefSeq" id="XP_022341315.1"/>
    </source>
</evidence>
<evidence type="ECO:0000256" key="6">
    <source>
        <dbReference type="ARBA" id="ARBA00022723"/>
    </source>
</evidence>
<feature type="compositionally biased region" description="Basic and acidic residues" evidence="14">
    <location>
        <begin position="1"/>
        <end position="17"/>
    </location>
</feature>
<comment type="subcellular location">
    <subcellularLocation>
        <location evidence="2 13">Cytoplasm</location>
        <location evidence="2 13">Cytosol</location>
    </subcellularLocation>
</comment>
<evidence type="ECO:0000256" key="8">
    <source>
        <dbReference type="ARBA" id="ARBA00022842"/>
    </source>
</evidence>